<dbReference type="PRINTS" id="PR00996">
    <property type="entry name" value="CHERMTFRASE"/>
</dbReference>
<dbReference type="InterPro" id="IPR019734">
    <property type="entry name" value="TPR_rpt"/>
</dbReference>
<dbReference type="PANTHER" id="PTHR24422">
    <property type="entry name" value="CHEMOTAXIS PROTEIN METHYLTRANSFERASE"/>
    <property type="match status" value="1"/>
</dbReference>
<dbReference type="SUPFAM" id="SSF48452">
    <property type="entry name" value="TPR-like"/>
    <property type="match status" value="1"/>
</dbReference>
<evidence type="ECO:0000256" key="3">
    <source>
        <dbReference type="ARBA" id="ARBA00022603"/>
    </source>
</evidence>
<dbReference type="STRING" id="497965.Cyan7822_4351"/>
<organism evidence="7 8">
    <name type="scientific">Gloeothece verrucosa (strain PCC 7822)</name>
    <name type="common">Cyanothece sp. (strain PCC 7822)</name>
    <dbReference type="NCBI Taxonomy" id="497965"/>
    <lineage>
        <taxon>Bacteria</taxon>
        <taxon>Bacillati</taxon>
        <taxon>Cyanobacteriota</taxon>
        <taxon>Cyanophyceae</taxon>
        <taxon>Oscillatoriophycideae</taxon>
        <taxon>Chroococcales</taxon>
        <taxon>Aphanothecaceae</taxon>
        <taxon>Gloeothece</taxon>
        <taxon>Gloeothece verrucosa</taxon>
    </lineage>
</organism>
<dbReference type="AlphaFoldDB" id="E0UB22"/>
<dbReference type="InterPro" id="IPR000780">
    <property type="entry name" value="CheR_MeTrfase"/>
</dbReference>
<dbReference type="PANTHER" id="PTHR24422:SF19">
    <property type="entry name" value="CHEMOTAXIS PROTEIN METHYLTRANSFERASE"/>
    <property type="match status" value="1"/>
</dbReference>
<dbReference type="SUPFAM" id="SSF53335">
    <property type="entry name" value="S-adenosyl-L-methionine-dependent methyltransferases"/>
    <property type="match status" value="1"/>
</dbReference>
<dbReference type="PROSITE" id="PS50123">
    <property type="entry name" value="CHER"/>
    <property type="match status" value="1"/>
</dbReference>
<dbReference type="GO" id="GO:0008983">
    <property type="term" value="F:protein-glutamate O-methyltransferase activity"/>
    <property type="evidence" value="ECO:0007669"/>
    <property type="project" value="UniProtKB-EC"/>
</dbReference>
<dbReference type="SUPFAM" id="SSF47757">
    <property type="entry name" value="Chemotaxis receptor methyltransferase CheR, N-terminal domain"/>
    <property type="match status" value="1"/>
</dbReference>
<dbReference type="HOGENOM" id="CLU_025854_4_1_3"/>
<dbReference type="EC" id="2.1.1.80" evidence="2"/>
<dbReference type="InterPro" id="IPR036804">
    <property type="entry name" value="CheR_N_sf"/>
</dbReference>
<dbReference type="Pfam" id="PF01739">
    <property type="entry name" value="CheR"/>
    <property type="match status" value="1"/>
</dbReference>
<evidence type="ECO:0000256" key="4">
    <source>
        <dbReference type="ARBA" id="ARBA00022679"/>
    </source>
</evidence>
<evidence type="ECO:0000313" key="8">
    <source>
        <dbReference type="Proteomes" id="UP000008206"/>
    </source>
</evidence>
<dbReference type="RefSeq" id="WP_013324330.1">
    <property type="nucleotide sequence ID" value="NC_014501.1"/>
</dbReference>
<evidence type="ECO:0000256" key="1">
    <source>
        <dbReference type="ARBA" id="ARBA00001541"/>
    </source>
</evidence>
<name>E0UB22_GLOV7</name>
<dbReference type="InterPro" id="IPR050903">
    <property type="entry name" value="Bact_Chemotaxis_MeTrfase"/>
</dbReference>
<evidence type="ECO:0000259" key="6">
    <source>
        <dbReference type="PROSITE" id="PS50123"/>
    </source>
</evidence>
<keyword evidence="8" id="KW-1185">Reference proteome</keyword>
<evidence type="ECO:0000256" key="2">
    <source>
        <dbReference type="ARBA" id="ARBA00012534"/>
    </source>
</evidence>
<dbReference type="eggNOG" id="COG0457">
    <property type="taxonomic scope" value="Bacteria"/>
</dbReference>
<dbReference type="eggNOG" id="COG1352">
    <property type="taxonomic scope" value="Bacteria"/>
</dbReference>
<dbReference type="Gene3D" id="1.10.155.10">
    <property type="entry name" value="Chemotaxis receptor methyltransferase CheR, N-terminal domain"/>
    <property type="match status" value="1"/>
</dbReference>
<dbReference type="SMART" id="SM00028">
    <property type="entry name" value="TPR"/>
    <property type="match status" value="2"/>
</dbReference>
<comment type="catalytic activity">
    <reaction evidence="1">
        <text>L-glutamyl-[protein] + S-adenosyl-L-methionine = [protein]-L-glutamate 5-O-methyl ester + S-adenosyl-L-homocysteine</text>
        <dbReference type="Rhea" id="RHEA:24452"/>
        <dbReference type="Rhea" id="RHEA-COMP:10208"/>
        <dbReference type="Rhea" id="RHEA-COMP:10311"/>
        <dbReference type="ChEBI" id="CHEBI:29973"/>
        <dbReference type="ChEBI" id="CHEBI:57856"/>
        <dbReference type="ChEBI" id="CHEBI:59789"/>
        <dbReference type="ChEBI" id="CHEBI:82795"/>
        <dbReference type="EC" id="2.1.1.80"/>
    </reaction>
</comment>
<feature type="domain" description="CheR-type methyltransferase" evidence="6">
    <location>
        <begin position="1"/>
        <end position="259"/>
    </location>
</feature>
<dbReference type="EMBL" id="CP002198">
    <property type="protein sequence ID" value="ADN16267.1"/>
    <property type="molecule type" value="Genomic_DNA"/>
</dbReference>
<dbReference type="GO" id="GO:0032259">
    <property type="term" value="P:methylation"/>
    <property type="evidence" value="ECO:0007669"/>
    <property type="project" value="UniProtKB-KW"/>
</dbReference>
<reference evidence="8" key="1">
    <citation type="journal article" date="2011" name="MBio">
        <title>Novel metabolic attributes of the genus Cyanothece, comprising a group of unicellular nitrogen-fixing Cyanobacteria.</title>
        <authorList>
            <person name="Bandyopadhyay A."/>
            <person name="Elvitigala T."/>
            <person name="Welsh E."/>
            <person name="Stockel J."/>
            <person name="Liberton M."/>
            <person name="Min H."/>
            <person name="Sherman L.A."/>
            <person name="Pakrasi H.B."/>
        </authorList>
    </citation>
    <scope>NUCLEOTIDE SEQUENCE [LARGE SCALE GENOMIC DNA]</scope>
    <source>
        <strain evidence="8">PCC 7822</strain>
    </source>
</reference>
<protein>
    <recommendedName>
        <fullName evidence="2">protein-glutamate O-methyltransferase</fullName>
        <ecNumber evidence="2">2.1.1.80</ecNumber>
    </recommendedName>
</protein>
<dbReference type="InterPro" id="IPR022642">
    <property type="entry name" value="CheR_C"/>
</dbReference>
<keyword evidence="3 7" id="KW-0489">Methyltransferase</keyword>
<dbReference type="Pfam" id="PF13181">
    <property type="entry name" value="TPR_8"/>
    <property type="match status" value="3"/>
</dbReference>
<dbReference type="Proteomes" id="UP000008206">
    <property type="component" value="Chromosome"/>
</dbReference>
<dbReference type="Gene3D" id="3.40.50.150">
    <property type="entry name" value="Vaccinia Virus protein VP39"/>
    <property type="match status" value="1"/>
</dbReference>
<dbReference type="InterPro" id="IPR029063">
    <property type="entry name" value="SAM-dependent_MTases_sf"/>
</dbReference>
<gene>
    <name evidence="7" type="ordered locus">Cyan7822_4351</name>
</gene>
<dbReference type="InterPro" id="IPR011990">
    <property type="entry name" value="TPR-like_helical_dom_sf"/>
</dbReference>
<dbReference type="SMART" id="SM00138">
    <property type="entry name" value="MeTrc"/>
    <property type="match status" value="1"/>
</dbReference>
<dbReference type="OrthoDB" id="9799157at2"/>
<keyword evidence="4 7" id="KW-0808">Transferase</keyword>
<evidence type="ECO:0000313" key="7">
    <source>
        <dbReference type="EMBL" id="ADN16267.1"/>
    </source>
</evidence>
<accession>E0UB22</accession>
<evidence type="ECO:0000256" key="5">
    <source>
        <dbReference type="ARBA" id="ARBA00022691"/>
    </source>
</evidence>
<dbReference type="Gene3D" id="1.25.40.10">
    <property type="entry name" value="Tetratricopeptide repeat domain"/>
    <property type="match status" value="1"/>
</dbReference>
<sequence length="515" mass="59069">MTTSEFLSSELKQEFIDLIAKQTGIEIREQNYAGLSENIYSRLKTLKLDSPQAYYYLLATPNHNSDQEWQQFVCLMTNKESYFFRDKGQFILLRNKILPELIQRKQKSQHLRILSAGCSTGQEPYSLAILLRQMIPDFAGWHIKILGIDINQDAITQARKGVYNAWSFRQVDEEIKEKYFNFTNEQYELNQSIKSLVKFERINLAKDIFPQMDTDLRDMDLIICRNVFIYFTYSAIVNVIEKFYNTLQIGGYLLTGHAELSPEQVRGFQVHLFPESVIYQKREKWVSQSSVSHPAPPQKTALEKLSTQLNNTVIRPPQFSEITALPKATKPLDKIVQNLESKPQPSIPPTPLKSSLKDEELLQEAESLIAAKSYYLANKKIEEFLSISPRSFSGHYLLAKIQANLGKHEAAIQACKKAIEIDSFSVAPYHLLVQISEEKGDLEEAKTLLKKIIYLEPCSVSAYLNLANLYQQEGDQKRSEKMQQTALTILKKLPNDTQVPELGNITVQELLTQLE</sequence>
<dbReference type="KEGG" id="cyj:Cyan7822_4351"/>
<keyword evidence="5" id="KW-0949">S-adenosyl-L-methionine</keyword>
<proteinExistence type="predicted"/>